<reference evidence="11 12" key="1">
    <citation type="journal article" date="2018" name="Mol. Ecol.">
        <title>The obligate alkalophilic soda-lake fungus Sodiomyces alkalinus has shifted to a protein diet.</title>
        <authorList>
            <person name="Grum-Grzhimaylo A.A."/>
            <person name="Falkoski D.L."/>
            <person name="van den Heuvel J."/>
            <person name="Valero-Jimenez C.A."/>
            <person name="Min B."/>
            <person name="Choi I.G."/>
            <person name="Lipzen A."/>
            <person name="Daum C.G."/>
            <person name="Aanen D.K."/>
            <person name="Tsang A."/>
            <person name="Henrissat B."/>
            <person name="Bilanenko E.N."/>
            <person name="de Vries R.P."/>
            <person name="van Kan J.A.L."/>
            <person name="Grigoriev I.V."/>
            <person name="Debets A.J.M."/>
        </authorList>
    </citation>
    <scope>NUCLEOTIDE SEQUENCE [LARGE SCALE GENOMIC DNA]</scope>
    <source>
        <strain evidence="11 12">F11</strain>
    </source>
</reference>
<gene>
    <name evidence="11" type="ORF">SODALDRAFT_254223</name>
</gene>
<evidence type="ECO:0000256" key="9">
    <source>
        <dbReference type="SAM" id="Phobius"/>
    </source>
</evidence>
<dbReference type="InterPro" id="IPR020846">
    <property type="entry name" value="MFS_dom"/>
</dbReference>
<dbReference type="GO" id="GO:0000023">
    <property type="term" value="P:maltose metabolic process"/>
    <property type="evidence" value="ECO:0007669"/>
    <property type="project" value="UniProtKB-KW"/>
</dbReference>
<dbReference type="AlphaFoldDB" id="A0A3N2PVM1"/>
<comment type="subcellular location">
    <subcellularLocation>
        <location evidence="1">Membrane</location>
        <topology evidence="1">Multi-pass membrane protein</topology>
    </subcellularLocation>
</comment>
<feature type="transmembrane region" description="Helical" evidence="9">
    <location>
        <begin position="366"/>
        <end position="393"/>
    </location>
</feature>
<protein>
    <submittedName>
        <fullName evidence="11">General substrate transporter</fullName>
    </submittedName>
</protein>
<feature type="transmembrane region" description="Helical" evidence="9">
    <location>
        <begin position="192"/>
        <end position="213"/>
    </location>
</feature>
<feature type="transmembrane region" description="Helical" evidence="9">
    <location>
        <begin position="437"/>
        <end position="458"/>
    </location>
</feature>
<feature type="transmembrane region" description="Helical" evidence="9">
    <location>
        <begin position="405"/>
        <end position="425"/>
    </location>
</feature>
<evidence type="ECO:0000256" key="2">
    <source>
        <dbReference type="ARBA" id="ARBA00010992"/>
    </source>
</evidence>
<feature type="transmembrane region" description="Helical" evidence="9">
    <location>
        <begin position="340"/>
        <end position="360"/>
    </location>
</feature>
<evidence type="ECO:0000313" key="11">
    <source>
        <dbReference type="EMBL" id="ROT38522.1"/>
    </source>
</evidence>
<dbReference type="NCBIfam" id="TIGR00879">
    <property type="entry name" value="SP"/>
    <property type="match status" value="1"/>
</dbReference>
<keyword evidence="5 9" id="KW-1133">Transmembrane helix</keyword>
<accession>A0A3N2PVM1</accession>
<feature type="transmembrane region" description="Helical" evidence="9">
    <location>
        <begin position="275"/>
        <end position="293"/>
    </location>
</feature>
<dbReference type="GO" id="GO:0016020">
    <property type="term" value="C:membrane"/>
    <property type="evidence" value="ECO:0007669"/>
    <property type="project" value="UniProtKB-SubCell"/>
</dbReference>
<feature type="transmembrane region" description="Helical" evidence="9">
    <location>
        <begin position="86"/>
        <end position="108"/>
    </location>
</feature>
<dbReference type="PROSITE" id="PS50850">
    <property type="entry name" value="MFS"/>
    <property type="match status" value="1"/>
</dbReference>
<dbReference type="Pfam" id="PF00083">
    <property type="entry name" value="Sugar_tr"/>
    <property type="match status" value="1"/>
</dbReference>
<dbReference type="InterPro" id="IPR036259">
    <property type="entry name" value="MFS_trans_sf"/>
</dbReference>
<evidence type="ECO:0000313" key="12">
    <source>
        <dbReference type="Proteomes" id="UP000272025"/>
    </source>
</evidence>
<proteinExistence type="inferred from homology"/>
<dbReference type="InterPro" id="IPR005828">
    <property type="entry name" value="MFS_sugar_transport-like"/>
</dbReference>
<keyword evidence="4 9" id="KW-0812">Transmembrane</keyword>
<evidence type="ECO:0000256" key="4">
    <source>
        <dbReference type="ARBA" id="ARBA00022692"/>
    </source>
</evidence>
<feature type="transmembrane region" description="Helical" evidence="9">
    <location>
        <begin position="52"/>
        <end position="74"/>
    </location>
</feature>
<evidence type="ECO:0000256" key="3">
    <source>
        <dbReference type="ARBA" id="ARBA00022448"/>
    </source>
</evidence>
<feature type="domain" description="Major facilitator superfamily (MFS) profile" evidence="10">
    <location>
        <begin position="7"/>
        <end position="464"/>
    </location>
</feature>
<keyword evidence="3 8" id="KW-0813">Transport</keyword>
<dbReference type="FunFam" id="1.20.1250.20:FF:000078">
    <property type="entry name" value="MFS maltose transporter, putative"/>
    <property type="match status" value="1"/>
</dbReference>
<dbReference type="GeneID" id="39575908"/>
<dbReference type="SUPFAM" id="SSF103473">
    <property type="entry name" value="MFS general substrate transporter"/>
    <property type="match status" value="1"/>
</dbReference>
<feature type="transmembrane region" description="Helical" evidence="9">
    <location>
        <begin position="114"/>
        <end position="133"/>
    </location>
</feature>
<dbReference type="InterPro" id="IPR050360">
    <property type="entry name" value="MFS_Sugar_Transporters"/>
</dbReference>
<feature type="non-terminal residue" evidence="11">
    <location>
        <position position="1"/>
    </location>
</feature>
<evidence type="ECO:0000256" key="8">
    <source>
        <dbReference type="RuleBase" id="RU003346"/>
    </source>
</evidence>
<evidence type="ECO:0000256" key="1">
    <source>
        <dbReference type="ARBA" id="ARBA00004141"/>
    </source>
</evidence>
<organism evidence="11 12">
    <name type="scientific">Sodiomyces alkalinus (strain CBS 110278 / VKM F-3762 / F11)</name>
    <name type="common">Alkaliphilic filamentous fungus</name>
    <dbReference type="NCBI Taxonomy" id="1314773"/>
    <lineage>
        <taxon>Eukaryota</taxon>
        <taxon>Fungi</taxon>
        <taxon>Dikarya</taxon>
        <taxon>Ascomycota</taxon>
        <taxon>Pezizomycotina</taxon>
        <taxon>Sordariomycetes</taxon>
        <taxon>Hypocreomycetidae</taxon>
        <taxon>Glomerellales</taxon>
        <taxon>Plectosphaerellaceae</taxon>
        <taxon>Sodiomyces</taxon>
    </lineage>
</organism>
<name>A0A3N2PVM1_SODAK</name>
<sequence length="492" mass="54905">WKAAVFYSLVFSVTIIGEGYDLALMGNFFSLRQFQSLFGVEPAPGKAPEIPALWQSLIQCAALLGQVCAIYLTGHCVDRFGYRRTVLIALGSVLVFLFVPFFSTQAIGTAGSNGGLGVLLAGEFLLGMPWGVFQATTLPYASEVAPVKLRPTLTTFVNMCWILGQLLATGATKAVTRLDNFAAFRIPVAVQWTWPVPVALFVYLAPESPWWFVRHGRSREALESIRRLNNDRDFPAEGQLRILELTNAHERDADRTSCGQYLDCFKATNRRRTEVVVMLNLTQQLCGSCLMYYSAKLYQKGGIKPENAFDYTLVQYGLGIVAISFSWLLMRYFGRRRIWISGLTLSTILLSGVGFLGFFIGHHPAIPWAIAALLIFFTAVYNLSIGPLTYSLVSEMPSTRLKAKTIVIGRCSYLIAGLFNLFLTPKMLEDIPNGWGLGPRAALVFAGLNMVFLTWAWFRLPETKGRSFAEIDELFQRKTLARRFKTTILSEP</sequence>
<keyword evidence="6 9" id="KW-0472">Membrane</keyword>
<comment type="similarity">
    <text evidence="2 8">Belongs to the major facilitator superfamily. Sugar transporter (TC 2.A.1.1) family.</text>
</comment>
<dbReference type="GO" id="GO:0005351">
    <property type="term" value="F:carbohydrate:proton symporter activity"/>
    <property type="evidence" value="ECO:0007669"/>
    <property type="project" value="TreeGrafter"/>
</dbReference>
<dbReference type="Proteomes" id="UP000272025">
    <property type="component" value="Unassembled WGS sequence"/>
</dbReference>
<feature type="non-terminal residue" evidence="11">
    <location>
        <position position="492"/>
    </location>
</feature>
<evidence type="ECO:0000256" key="5">
    <source>
        <dbReference type="ARBA" id="ARBA00022989"/>
    </source>
</evidence>
<dbReference type="PROSITE" id="PS00217">
    <property type="entry name" value="SUGAR_TRANSPORT_2"/>
    <property type="match status" value="1"/>
</dbReference>
<feature type="transmembrane region" description="Helical" evidence="9">
    <location>
        <begin position="153"/>
        <end position="172"/>
    </location>
</feature>
<dbReference type="PANTHER" id="PTHR48022:SF5">
    <property type="entry name" value="ALPHA-GLUCOSIDES PERMEASE MPH2-RELATED"/>
    <property type="match status" value="1"/>
</dbReference>
<dbReference type="OrthoDB" id="4540492at2759"/>
<keyword evidence="12" id="KW-1185">Reference proteome</keyword>
<dbReference type="Gene3D" id="1.20.1250.20">
    <property type="entry name" value="MFS general substrate transporter like domains"/>
    <property type="match status" value="1"/>
</dbReference>
<evidence type="ECO:0000259" key="10">
    <source>
        <dbReference type="PROSITE" id="PS50850"/>
    </source>
</evidence>
<evidence type="ECO:0000256" key="6">
    <source>
        <dbReference type="ARBA" id="ARBA00023136"/>
    </source>
</evidence>
<dbReference type="EMBL" id="ML119055">
    <property type="protein sequence ID" value="ROT38522.1"/>
    <property type="molecule type" value="Genomic_DNA"/>
</dbReference>
<keyword evidence="7" id="KW-0462">Maltose metabolism</keyword>
<dbReference type="InterPro" id="IPR005829">
    <property type="entry name" value="Sugar_transporter_CS"/>
</dbReference>
<dbReference type="InterPro" id="IPR003663">
    <property type="entry name" value="Sugar/inositol_transpt"/>
</dbReference>
<dbReference type="PANTHER" id="PTHR48022">
    <property type="entry name" value="PLASTIDIC GLUCOSE TRANSPORTER 4"/>
    <property type="match status" value="1"/>
</dbReference>
<feature type="transmembrane region" description="Helical" evidence="9">
    <location>
        <begin position="313"/>
        <end position="333"/>
    </location>
</feature>
<evidence type="ECO:0000256" key="7">
    <source>
        <dbReference type="ARBA" id="ARBA00026248"/>
    </source>
</evidence>
<dbReference type="RefSeq" id="XP_028466328.1">
    <property type="nucleotide sequence ID" value="XM_028607430.1"/>
</dbReference>